<feature type="chain" id="PRO_5014428470" evidence="1">
    <location>
        <begin position="21"/>
        <end position="71"/>
    </location>
</feature>
<proteinExistence type="predicted"/>
<keyword evidence="1" id="KW-0732">Signal</keyword>
<evidence type="ECO:0000256" key="1">
    <source>
        <dbReference type="SAM" id="SignalP"/>
    </source>
</evidence>
<organism evidence="2">
    <name type="scientific">Pongo abelii</name>
    <name type="common">Sumatran orangutan</name>
    <name type="synonym">Pongo pygmaeus abelii</name>
    <dbReference type="NCBI Taxonomy" id="9601"/>
    <lineage>
        <taxon>Eukaryota</taxon>
        <taxon>Metazoa</taxon>
        <taxon>Chordata</taxon>
        <taxon>Craniata</taxon>
        <taxon>Vertebrata</taxon>
        <taxon>Euteleostomi</taxon>
        <taxon>Mammalia</taxon>
        <taxon>Eutheria</taxon>
        <taxon>Euarchontoglires</taxon>
        <taxon>Primates</taxon>
        <taxon>Haplorrhini</taxon>
        <taxon>Catarrhini</taxon>
        <taxon>Hominidae</taxon>
        <taxon>Pongo</taxon>
    </lineage>
</organism>
<dbReference type="AlphaFoldDB" id="A0A2J8VZB8"/>
<comment type="caution">
    <text evidence="2">The sequence shown here is derived from an EMBL/GenBank/DDBJ whole genome shotgun (WGS) entry which is preliminary data.</text>
</comment>
<feature type="signal peptide" evidence="1">
    <location>
        <begin position="1"/>
        <end position="20"/>
    </location>
</feature>
<evidence type="ECO:0000313" key="2">
    <source>
        <dbReference type="EMBL" id="PNJ62879.1"/>
    </source>
</evidence>
<protein>
    <submittedName>
        <fullName evidence="2">ADGRG3 isoform 2</fullName>
    </submittedName>
</protein>
<sequence length="71" mass="7835">MAMPRGLGALLLLPLLPTSGQEKPTEGPRNPCLGSNNMYEYDIFNLNDRASCFTKCRQSGSDSCNVENLQR</sequence>
<reference evidence="2" key="1">
    <citation type="submission" date="2017-12" db="EMBL/GenBank/DDBJ databases">
        <title>High-resolution comparative analysis of great ape genomes.</title>
        <authorList>
            <person name="Pollen A."/>
            <person name="Hastie A."/>
            <person name="Hormozdiari F."/>
            <person name="Dougherty M."/>
            <person name="Liu R."/>
            <person name="Chaisson M."/>
            <person name="Hoppe E."/>
            <person name="Hill C."/>
            <person name="Pang A."/>
            <person name="Hillier L."/>
            <person name="Baker C."/>
            <person name="Armstrong J."/>
            <person name="Shendure J."/>
            <person name="Paten B."/>
            <person name="Wilson R."/>
            <person name="Chao H."/>
            <person name="Schneider V."/>
            <person name="Ventura M."/>
            <person name="Kronenberg Z."/>
            <person name="Murali S."/>
            <person name="Gordon D."/>
            <person name="Cantsilieris S."/>
            <person name="Munson K."/>
            <person name="Nelson B."/>
            <person name="Raja A."/>
            <person name="Underwood J."/>
            <person name="Diekhans M."/>
            <person name="Fiddes I."/>
            <person name="Haussler D."/>
            <person name="Eichler E."/>
        </authorList>
    </citation>
    <scope>NUCLEOTIDE SEQUENCE [LARGE SCALE GENOMIC DNA]</scope>
    <source>
        <strain evidence="2">Susie</strain>
    </source>
</reference>
<name>A0A2J8VZB8_PONAB</name>
<accession>A0A2J8VZB8</accession>
<dbReference type="EMBL" id="NDHI03003406">
    <property type="protein sequence ID" value="PNJ62879.1"/>
    <property type="molecule type" value="Genomic_DNA"/>
</dbReference>
<gene>
    <name evidence="2" type="ORF">CR201_G0014638</name>
</gene>